<evidence type="ECO:0000256" key="4">
    <source>
        <dbReference type="ARBA" id="ARBA00071824"/>
    </source>
</evidence>
<comment type="similarity">
    <text evidence="1">Belongs to the ParA family.</text>
</comment>
<comment type="subunit">
    <text evidence="3">Dimerizes in the presence of ATP but not ADP; ATP-binding is required for double-stranded (ds)DNA-binding. Interacts with DnaA.</text>
</comment>
<gene>
    <name evidence="6" type="ORF">GKE90_07755</name>
</gene>
<evidence type="ECO:0000256" key="3">
    <source>
        <dbReference type="ARBA" id="ARBA00062323"/>
    </source>
</evidence>
<evidence type="ECO:0000256" key="1">
    <source>
        <dbReference type="ARBA" id="ARBA00006976"/>
    </source>
</evidence>
<dbReference type="PANTHER" id="PTHR13696">
    <property type="entry name" value="P-LOOP CONTAINING NUCLEOSIDE TRIPHOSPHATE HYDROLASE"/>
    <property type="match status" value="1"/>
</dbReference>
<evidence type="ECO:0000313" key="6">
    <source>
        <dbReference type="EMBL" id="MSB48594.1"/>
    </source>
</evidence>
<organism evidence="6 7">
    <name type="scientific">Flavonifractor plautii</name>
    <name type="common">Fusobacterium plautii</name>
    <dbReference type="NCBI Taxonomy" id="292800"/>
    <lineage>
        <taxon>Bacteria</taxon>
        <taxon>Bacillati</taxon>
        <taxon>Bacillota</taxon>
        <taxon>Clostridia</taxon>
        <taxon>Eubacteriales</taxon>
        <taxon>Oscillospiraceae</taxon>
        <taxon>Flavonifractor</taxon>
    </lineage>
</organism>
<protein>
    <recommendedName>
        <fullName evidence="4">Sporulation initiation inhibitor protein Soj</fullName>
    </recommendedName>
</protein>
<dbReference type="EMBL" id="WKPO01000009">
    <property type="protein sequence ID" value="MSB48594.1"/>
    <property type="molecule type" value="Genomic_DNA"/>
</dbReference>
<evidence type="ECO:0000256" key="2">
    <source>
        <dbReference type="ARBA" id="ARBA00049360"/>
    </source>
</evidence>
<dbReference type="InterPro" id="IPR027417">
    <property type="entry name" value="P-loop_NTPase"/>
</dbReference>
<dbReference type="InterPro" id="IPR025669">
    <property type="entry name" value="AAA_dom"/>
</dbReference>
<name>A0A6I2RMP8_FLAPL</name>
<reference evidence="6 7" key="1">
    <citation type="journal article" date="2019" name="Nat. Med.">
        <title>A library of human gut bacterial isolates paired with longitudinal multiomics data enables mechanistic microbiome research.</title>
        <authorList>
            <person name="Poyet M."/>
            <person name="Groussin M."/>
            <person name="Gibbons S.M."/>
            <person name="Avila-Pacheco J."/>
            <person name="Jiang X."/>
            <person name="Kearney S.M."/>
            <person name="Perrotta A.R."/>
            <person name="Berdy B."/>
            <person name="Zhao S."/>
            <person name="Lieberman T.D."/>
            <person name="Swanson P.K."/>
            <person name="Smith M."/>
            <person name="Roesemann S."/>
            <person name="Alexander J.E."/>
            <person name="Rich S.A."/>
            <person name="Livny J."/>
            <person name="Vlamakis H."/>
            <person name="Clish C."/>
            <person name="Bullock K."/>
            <person name="Deik A."/>
            <person name="Scott J."/>
            <person name="Pierce K.A."/>
            <person name="Xavier R.J."/>
            <person name="Alm E.J."/>
        </authorList>
    </citation>
    <scope>NUCLEOTIDE SEQUENCE [LARGE SCALE GENOMIC DNA]</scope>
    <source>
        <strain evidence="6 7">BIOML-A5</strain>
    </source>
</reference>
<dbReference type="RefSeq" id="WP_138308899.1">
    <property type="nucleotide sequence ID" value="NZ_JADMVC010000015.1"/>
</dbReference>
<dbReference type="SUPFAM" id="SSF52540">
    <property type="entry name" value="P-loop containing nucleoside triphosphate hydrolases"/>
    <property type="match status" value="1"/>
</dbReference>
<dbReference type="InterPro" id="IPR050678">
    <property type="entry name" value="DNA_Partitioning_ATPase"/>
</dbReference>
<dbReference type="Pfam" id="PF13614">
    <property type="entry name" value="AAA_31"/>
    <property type="match status" value="1"/>
</dbReference>
<dbReference type="CDD" id="cd02042">
    <property type="entry name" value="ParAB_family"/>
    <property type="match status" value="1"/>
</dbReference>
<feature type="domain" description="AAA" evidence="5">
    <location>
        <begin position="1"/>
        <end position="182"/>
    </location>
</feature>
<comment type="caution">
    <text evidence="6">The sequence shown here is derived from an EMBL/GenBank/DDBJ whole genome shotgun (WGS) entry which is preliminary data.</text>
</comment>
<sequence>MQTIAIVNQKGGVGKSTTAVNLGAGLVRQGKRVLLIDADSQANLTEMLGWQQPDELSPTLSTMLERIISDRPIEPQNGILHHKEGMDLLPANIELSGLEVSLVNTMSRETVLRTYLNEIKRQYDYILVDCSPSLGMLTLNALTAADRVIIPVQSHYLPVKGLEQLLRTVSKVQRQLNSNLKISGILITMTESRTNFSKEISQLVRNAYGKAIRVYDTEIPRGIKAAEMSARGTSIFSFDPRSPVATAYEKFTKEVLEHEKCREKYPTRQL</sequence>
<evidence type="ECO:0000313" key="7">
    <source>
        <dbReference type="Proteomes" id="UP000429811"/>
    </source>
</evidence>
<dbReference type="AlphaFoldDB" id="A0A6I2RMP8"/>
<comment type="catalytic activity">
    <reaction evidence="2">
        <text>ATP + H2O = ADP + phosphate + H(+)</text>
        <dbReference type="Rhea" id="RHEA:13065"/>
        <dbReference type="ChEBI" id="CHEBI:15377"/>
        <dbReference type="ChEBI" id="CHEBI:15378"/>
        <dbReference type="ChEBI" id="CHEBI:30616"/>
        <dbReference type="ChEBI" id="CHEBI:43474"/>
        <dbReference type="ChEBI" id="CHEBI:456216"/>
    </reaction>
</comment>
<proteinExistence type="inferred from homology"/>
<dbReference type="FunFam" id="3.40.50.300:FF:000285">
    <property type="entry name" value="Sporulation initiation inhibitor Soj"/>
    <property type="match status" value="1"/>
</dbReference>
<evidence type="ECO:0000259" key="5">
    <source>
        <dbReference type="Pfam" id="PF13614"/>
    </source>
</evidence>
<dbReference type="Gene3D" id="3.40.50.300">
    <property type="entry name" value="P-loop containing nucleotide triphosphate hydrolases"/>
    <property type="match status" value="1"/>
</dbReference>
<accession>A0A6I2RMP8</accession>
<dbReference type="PANTHER" id="PTHR13696:SF99">
    <property type="entry name" value="COBYRINIC ACID AC-DIAMIDE SYNTHASE"/>
    <property type="match status" value="1"/>
</dbReference>
<dbReference type="Proteomes" id="UP000429811">
    <property type="component" value="Unassembled WGS sequence"/>
</dbReference>